<name>A0AAW2T006_SESRA</name>
<dbReference type="AlphaFoldDB" id="A0AAW2T006"/>
<protein>
    <submittedName>
        <fullName evidence="1">Uncharacterized protein</fullName>
    </submittedName>
</protein>
<sequence>MVGTATSPQLWLGDADFRRADLEGDFARRRLDLGGDARAARVAEEWERGAGAGSGAWGCKSVGWLALGGLGKEGG</sequence>
<accession>A0AAW2T006</accession>
<reference evidence="1" key="2">
    <citation type="journal article" date="2024" name="Plant">
        <title>Genomic evolution and insights into agronomic trait innovations of Sesamum species.</title>
        <authorList>
            <person name="Miao H."/>
            <person name="Wang L."/>
            <person name="Qu L."/>
            <person name="Liu H."/>
            <person name="Sun Y."/>
            <person name="Le M."/>
            <person name="Wang Q."/>
            <person name="Wei S."/>
            <person name="Zheng Y."/>
            <person name="Lin W."/>
            <person name="Duan Y."/>
            <person name="Cao H."/>
            <person name="Xiong S."/>
            <person name="Wang X."/>
            <person name="Wei L."/>
            <person name="Li C."/>
            <person name="Ma Q."/>
            <person name="Ju M."/>
            <person name="Zhao R."/>
            <person name="Li G."/>
            <person name="Mu C."/>
            <person name="Tian Q."/>
            <person name="Mei H."/>
            <person name="Zhang T."/>
            <person name="Gao T."/>
            <person name="Zhang H."/>
        </authorList>
    </citation>
    <scope>NUCLEOTIDE SEQUENCE</scope>
    <source>
        <strain evidence="1">G02</strain>
    </source>
</reference>
<comment type="caution">
    <text evidence="1">The sequence shown here is derived from an EMBL/GenBank/DDBJ whole genome shotgun (WGS) entry which is preliminary data.</text>
</comment>
<proteinExistence type="predicted"/>
<organism evidence="1">
    <name type="scientific">Sesamum radiatum</name>
    <name type="common">Black benniseed</name>
    <dbReference type="NCBI Taxonomy" id="300843"/>
    <lineage>
        <taxon>Eukaryota</taxon>
        <taxon>Viridiplantae</taxon>
        <taxon>Streptophyta</taxon>
        <taxon>Embryophyta</taxon>
        <taxon>Tracheophyta</taxon>
        <taxon>Spermatophyta</taxon>
        <taxon>Magnoliopsida</taxon>
        <taxon>eudicotyledons</taxon>
        <taxon>Gunneridae</taxon>
        <taxon>Pentapetalae</taxon>
        <taxon>asterids</taxon>
        <taxon>lamiids</taxon>
        <taxon>Lamiales</taxon>
        <taxon>Pedaliaceae</taxon>
        <taxon>Sesamum</taxon>
    </lineage>
</organism>
<evidence type="ECO:0000313" key="1">
    <source>
        <dbReference type="EMBL" id="KAL0398063.1"/>
    </source>
</evidence>
<gene>
    <name evidence="1" type="ORF">Sradi_2149600</name>
</gene>
<dbReference type="EMBL" id="JACGWJ010000009">
    <property type="protein sequence ID" value="KAL0398063.1"/>
    <property type="molecule type" value="Genomic_DNA"/>
</dbReference>
<reference evidence="1" key="1">
    <citation type="submission" date="2020-06" db="EMBL/GenBank/DDBJ databases">
        <authorList>
            <person name="Li T."/>
            <person name="Hu X."/>
            <person name="Zhang T."/>
            <person name="Song X."/>
            <person name="Zhang H."/>
            <person name="Dai N."/>
            <person name="Sheng W."/>
            <person name="Hou X."/>
            <person name="Wei L."/>
        </authorList>
    </citation>
    <scope>NUCLEOTIDE SEQUENCE</scope>
    <source>
        <strain evidence="1">G02</strain>
        <tissue evidence="1">Leaf</tissue>
    </source>
</reference>